<evidence type="ECO:0000313" key="2">
    <source>
        <dbReference type="EMBL" id="RXS65620.1"/>
    </source>
</evidence>
<protein>
    <submittedName>
        <fullName evidence="2">Uncharacterized protein</fullName>
    </submittedName>
</protein>
<evidence type="ECO:0000256" key="1">
    <source>
        <dbReference type="SAM" id="MobiDB-lite"/>
    </source>
</evidence>
<keyword evidence="3" id="KW-1185">Reference proteome</keyword>
<dbReference type="Proteomes" id="UP000289482">
    <property type="component" value="Unassembled WGS sequence"/>
</dbReference>
<sequence>MTHTTPSRHTGEAGSAVGGVCSGPVCEVLVPDPESDPESDGGGVVLGAAAGPWLSWDVPAGAEVVCGVARGVAWCRGGAAVVVAGRGLVGAAVGVPATVGFRSAEPLDERLSWCREGWPSGSFEDALVFTARGVSASVGSGAAAAWACSVAGLFCRRLVVRPPPTRARAVAAAARRRYFFQRACCRRRAARPSPSVAAPSWSPAVPVPSASASDAPDPASPSGA</sequence>
<organism evidence="2 3">
    <name type="scientific">Streptomyces sioyaensis</name>
    <dbReference type="NCBI Taxonomy" id="67364"/>
    <lineage>
        <taxon>Bacteria</taxon>
        <taxon>Bacillati</taxon>
        <taxon>Actinomycetota</taxon>
        <taxon>Actinomycetes</taxon>
        <taxon>Kitasatosporales</taxon>
        <taxon>Streptomycetaceae</taxon>
        <taxon>Streptomyces</taxon>
    </lineage>
</organism>
<reference evidence="2 3" key="1">
    <citation type="submission" date="2019-01" db="EMBL/GenBank/DDBJ databases">
        <title>Draft genome sequences of the type strain Streptomyces sioyaensis DSM 40032 and its novel strain, TM32, a thermotolerant antibiotics-producing actinobacterium.</title>
        <authorList>
            <person name="Nakaew N."/>
            <person name="Lumyong S."/>
            <person name="Sloan W.T."/>
            <person name="Sungthong R."/>
        </authorList>
    </citation>
    <scope>NUCLEOTIDE SEQUENCE [LARGE SCALE GENOMIC DNA]</scope>
    <source>
        <strain evidence="2 3">DSM 40032</strain>
    </source>
</reference>
<accession>A0A4V1NPQ3</accession>
<gene>
    <name evidence="2" type="ORF">EST54_18155</name>
</gene>
<proteinExistence type="predicted"/>
<feature type="compositionally biased region" description="Low complexity" evidence="1">
    <location>
        <begin position="191"/>
        <end position="224"/>
    </location>
</feature>
<name>A0A4V1NPQ3_9ACTN</name>
<dbReference type="EMBL" id="SDIF01000048">
    <property type="protein sequence ID" value="RXS65620.1"/>
    <property type="molecule type" value="Genomic_DNA"/>
</dbReference>
<dbReference type="AlphaFoldDB" id="A0A4V1NPQ3"/>
<feature type="region of interest" description="Disordered" evidence="1">
    <location>
        <begin position="190"/>
        <end position="224"/>
    </location>
</feature>
<evidence type="ECO:0000313" key="3">
    <source>
        <dbReference type="Proteomes" id="UP000289482"/>
    </source>
</evidence>
<comment type="caution">
    <text evidence="2">The sequence shown here is derived from an EMBL/GenBank/DDBJ whole genome shotgun (WGS) entry which is preliminary data.</text>
</comment>